<dbReference type="AlphaFoldDB" id="A0A177CVI0"/>
<proteinExistence type="inferred from homology"/>
<protein>
    <submittedName>
        <fullName evidence="3">Uncharacterized protein</fullName>
    </submittedName>
</protein>
<gene>
    <name evidence="3" type="ORF">CC84DRAFT_1211223</name>
</gene>
<dbReference type="GO" id="GO:0043386">
    <property type="term" value="P:mycotoxin biosynthetic process"/>
    <property type="evidence" value="ECO:0007669"/>
    <property type="project" value="InterPro"/>
</dbReference>
<dbReference type="PANTHER" id="PTHR33365">
    <property type="entry name" value="YALI0B05434P"/>
    <property type="match status" value="1"/>
</dbReference>
<evidence type="ECO:0000256" key="2">
    <source>
        <dbReference type="ARBA" id="ARBA00035112"/>
    </source>
</evidence>
<keyword evidence="4" id="KW-1185">Reference proteome</keyword>
<comment type="pathway">
    <text evidence="1">Mycotoxin biosynthesis.</text>
</comment>
<dbReference type="Pfam" id="PF11807">
    <property type="entry name" value="UstYa"/>
    <property type="match status" value="1"/>
</dbReference>
<evidence type="ECO:0000313" key="4">
    <source>
        <dbReference type="Proteomes" id="UP000077069"/>
    </source>
</evidence>
<sequence>MQRHLTGGLKYDDSGNLYRDTSGEIRSYVGNSSEVHDAWNVFDAVQTVQMRPEDVNKAGLFVDNRPMVVTILDVFHQLHCLNQVRMALYDGSSFVELDAKRRMHVDHCIDYIRQMIECRSDMTPLKLYYSEPAGRMMVDFEGDRTCKDFDAVRDWARQHRATKIAI</sequence>
<dbReference type="RefSeq" id="XP_018041930.1">
    <property type="nucleotide sequence ID" value="XM_018182360.1"/>
</dbReference>
<dbReference type="GeneID" id="28765846"/>
<name>A0A177CVI0_9PLEO</name>
<comment type="similarity">
    <text evidence="2">Belongs to the ustYa family.</text>
</comment>
<accession>A0A177CVI0</accession>
<evidence type="ECO:0000313" key="3">
    <source>
        <dbReference type="EMBL" id="OAG11565.1"/>
    </source>
</evidence>
<dbReference type="STRING" id="1460663.A0A177CVI0"/>
<dbReference type="Proteomes" id="UP000077069">
    <property type="component" value="Unassembled WGS sequence"/>
</dbReference>
<dbReference type="PANTHER" id="PTHR33365:SF4">
    <property type="entry name" value="CYCLOCHLOROTINE BIOSYNTHESIS PROTEIN O"/>
    <property type="match status" value="1"/>
</dbReference>
<dbReference type="EMBL" id="KV441548">
    <property type="protein sequence ID" value="OAG11565.1"/>
    <property type="molecule type" value="Genomic_DNA"/>
</dbReference>
<dbReference type="InParanoid" id="A0A177CVI0"/>
<dbReference type="InterPro" id="IPR021765">
    <property type="entry name" value="UstYa-like"/>
</dbReference>
<evidence type="ECO:0000256" key="1">
    <source>
        <dbReference type="ARBA" id="ARBA00004685"/>
    </source>
</evidence>
<dbReference type="OrthoDB" id="3687641at2759"/>
<reference evidence="3 4" key="1">
    <citation type="submission" date="2016-05" db="EMBL/GenBank/DDBJ databases">
        <title>Comparative analysis of secretome profiles of manganese(II)-oxidizing ascomycete fungi.</title>
        <authorList>
            <consortium name="DOE Joint Genome Institute"/>
            <person name="Zeiner C.A."/>
            <person name="Purvine S.O."/>
            <person name="Zink E.M."/>
            <person name="Wu S."/>
            <person name="Pasa-Tolic L."/>
            <person name="Chaput D.L."/>
            <person name="Haridas S."/>
            <person name="Grigoriev I.V."/>
            <person name="Santelli C.M."/>
            <person name="Hansel C.M."/>
        </authorList>
    </citation>
    <scope>NUCLEOTIDE SEQUENCE [LARGE SCALE GENOMIC DNA]</scope>
    <source>
        <strain evidence="3 4">AP3s5-JAC2a</strain>
    </source>
</reference>
<organism evidence="3 4">
    <name type="scientific">Paraphaeosphaeria sporulosa</name>
    <dbReference type="NCBI Taxonomy" id="1460663"/>
    <lineage>
        <taxon>Eukaryota</taxon>
        <taxon>Fungi</taxon>
        <taxon>Dikarya</taxon>
        <taxon>Ascomycota</taxon>
        <taxon>Pezizomycotina</taxon>
        <taxon>Dothideomycetes</taxon>
        <taxon>Pleosporomycetidae</taxon>
        <taxon>Pleosporales</taxon>
        <taxon>Massarineae</taxon>
        <taxon>Didymosphaeriaceae</taxon>
        <taxon>Paraphaeosphaeria</taxon>
    </lineage>
</organism>